<reference evidence="2" key="1">
    <citation type="journal article" date="2019" name="Int. J. Syst. Evol. Microbiol.">
        <title>The Global Catalogue of Microorganisms (GCM) 10K type strain sequencing project: providing services to taxonomists for standard genome sequencing and annotation.</title>
        <authorList>
            <consortium name="The Broad Institute Genomics Platform"/>
            <consortium name="The Broad Institute Genome Sequencing Center for Infectious Disease"/>
            <person name="Wu L."/>
            <person name="Ma J."/>
        </authorList>
    </citation>
    <scope>NUCLEOTIDE SEQUENCE [LARGE SCALE GENOMIC DNA]</scope>
    <source>
        <strain evidence="2">CCM 7435</strain>
    </source>
</reference>
<dbReference type="RefSeq" id="WP_213350898.1">
    <property type="nucleotide sequence ID" value="NZ_JAHBGB010000002.1"/>
</dbReference>
<name>A0ABW4YW63_9HYPH</name>
<evidence type="ECO:0000313" key="2">
    <source>
        <dbReference type="Proteomes" id="UP001597299"/>
    </source>
</evidence>
<sequence>MSDAPALSPIAAFASWDKDDQGRLKMWPLQAFTTALMNGEAVGLRLEIGAPPKPGEPVPALQLVLRPEQVRELANALAEAEARLADAHFSTVGRA</sequence>
<comment type="caution">
    <text evidence="1">The sequence shown here is derived from an EMBL/GenBank/DDBJ whole genome shotgun (WGS) entry which is preliminary data.</text>
</comment>
<accession>A0ABW4YW63</accession>
<protein>
    <submittedName>
        <fullName evidence="1">Uncharacterized protein</fullName>
    </submittedName>
</protein>
<evidence type="ECO:0000313" key="1">
    <source>
        <dbReference type="EMBL" id="MFD2140625.1"/>
    </source>
</evidence>
<keyword evidence="2" id="KW-1185">Reference proteome</keyword>
<dbReference type="EMBL" id="JBHUHD010000001">
    <property type="protein sequence ID" value="MFD2140625.1"/>
    <property type="molecule type" value="Genomic_DNA"/>
</dbReference>
<gene>
    <name evidence="1" type="ORF">ACFSNC_09460</name>
</gene>
<proteinExistence type="predicted"/>
<organism evidence="1 2">
    <name type="scientific">Ancylobacter oerskovii</name>
    <dbReference type="NCBI Taxonomy" id="459519"/>
    <lineage>
        <taxon>Bacteria</taxon>
        <taxon>Pseudomonadati</taxon>
        <taxon>Pseudomonadota</taxon>
        <taxon>Alphaproteobacteria</taxon>
        <taxon>Hyphomicrobiales</taxon>
        <taxon>Xanthobacteraceae</taxon>
        <taxon>Ancylobacter</taxon>
    </lineage>
</organism>
<dbReference type="Proteomes" id="UP001597299">
    <property type="component" value="Unassembled WGS sequence"/>
</dbReference>